<dbReference type="Proteomes" id="UP000758603">
    <property type="component" value="Unassembled WGS sequence"/>
</dbReference>
<name>A0A9P8UG86_9PEZI</name>
<keyword evidence="3" id="KW-1185">Reference proteome</keyword>
<accession>A0A9P8UG86</accession>
<feature type="region of interest" description="Disordered" evidence="1">
    <location>
        <begin position="244"/>
        <end position="265"/>
    </location>
</feature>
<comment type="caution">
    <text evidence="2">The sequence shown here is derived from an EMBL/GenBank/DDBJ whole genome shotgun (WGS) entry which is preliminary data.</text>
</comment>
<dbReference type="EMBL" id="JAGPXC010000006">
    <property type="protein sequence ID" value="KAH6651712.1"/>
    <property type="molecule type" value="Genomic_DNA"/>
</dbReference>
<sequence>MSVAEASERGPHPVVERIRQQIEESRSKSDRFKLMCPFSKYEPTHHENVLECSTERLSGIRGLGIHIKNHHVIGLGCKNCWKRSTSQAAWENHTRACQDCSPEARKCNPRIMSQLENDKYTSLDFNKIKKGDRYKLICDTVFGSDVTPMIPGRYFEPGLALSCIIFCPAPVDEDLVKSFKLLQEFLKCGDSEPMYGKGRRPKSKADSGIGTLISSNAEDSVDNGGGMKDEVGNETAENAFAEGGLQMPGTCDEPQQPWSSNCLGTSGHSLAREQLDWGQEVRERYDGSPYPPLLEETDQDLTMRDMEG</sequence>
<dbReference type="GeneID" id="70125154"/>
<evidence type="ECO:0000256" key="1">
    <source>
        <dbReference type="SAM" id="MobiDB-lite"/>
    </source>
</evidence>
<feature type="compositionally biased region" description="Polar residues" evidence="1">
    <location>
        <begin position="256"/>
        <end position="265"/>
    </location>
</feature>
<feature type="region of interest" description="Disordered" evidence="1">
    <location>
        <begin position="281"/>
        <end position="308"/>
    </location>
</feature>
<reference evidence="2" key="1">
    <citation type="journal article" date="2021" name="Nat. Commun.">
        <title>Genetic determinants of endophytism in the Arabidopsis root mycobiome.</title>
        <authorList>
            <person name="Mesny F."/>
            <person name="Miyauchi S."/>
            <person name="Thiergart T."/>
            <person name="Pickel B."/>
            <person name="Atanasova L."/>
            <person name="Karlsson M."/>
            <person name="Huettel B."/>
            <person name="Barry K.W."/>
            <person name="Haridas S."/>
            <person name="Chen C."/>
            <person name="Bauer D."/>
            <person name="Andreopoulos W."/>
            <person name="Pangilinan J."/>
            <person name="LaButti K."/>
            <person name="Riley R."/>
            <person name="Lipzen A."/>
            <person name="Clum A."/>
            <person name="Drula E."/>
            <person name="Henrissat B."/>
            <person name="Kohler A."/>
            <person name="Grigoriev I.V."/>
            <person name="Martin F.M."/>
            <person name="Hacquard S."/>
        </authorList>
    </citation>
    <scope>NUCLEOTIDE SEQUENCE</scope>
    <source>
        <strain evidence="2">MPI-SDFR-AT-0073</strain>
    </source>
</reference>
<evidence type="ECO:0000313" key="3">
    <source>
        <dbReference type="Proteomes" id="UP000758603"/>
    </source>
</evidence>
<protein>
    <submittedName>
        <fullName evidence="2">Uncharacterized protein</fullName>
    </submittedName>
</protein>
<dbReference type="RefSeq" id="XP_045955990.1">
    <property type="nucleotide sequence ID" value="XM_046096261.1"/>
</dbReference>
<feature type="region of interest" description="Disordered" evidence="1">
    <location>
        <begin position="195"/>
        <end position="231"/>
    </location>
</feature>
<proteinExistence type="predicted"/>
<gene>
    <name evidence="2" type="ORF">BKA67DRAFT_335288</name>
</gene>
<organism evidence="2 3">
    <name type="scientific">Truncatella angustata</name>
    <dbReference type="NCBI Taxonomy" id="152316"/>
    <lineage>
        <taxon>Eukaryota</taxon>
        <taxon>Fungi</taxon>
        <taxon>Dikarya</taxon>
        <taxon>Ascomycota</taxon>
        <taxon>Pezizomycotina</taxon>
        <taxon>Sordariomycetes</taxon>
        <taxon>Xylariomycetidae</taxon>
        <taxon>Amphisphaeriales</taxon>
        <taxon>Sporocadaceae</taxon>
        <taxon>Truncatella</taxon>
    </lineage>
</organism>
<evidence type="ECO:0000313" key="2">
    <source>
        <dbReference type="EMBL" id="KAH6651712.1"/>
    </source>
</evidence>
<dbReference type="AlphaFoldDB" id="A0A9P8UG86"/>